<evidence type="ECO:0000313" key="1">
    <source>
        <dbReference type="EMBL" id="CAB4149774.1"/>
    </source>
</evidence>
<evidence type="ECO:0000313" key="6">
    <source>
        <dbReference type="EMBL" id="CAB5227336.1"/>
    </source>
</evidence>
<evidence type="ECO:0000313" key="4">
    <source>
        <dbReference type="EMBL" id="CAB4197678.1"/>
    </source>
</evidence>
<sequence length="133" mass="14138">MTQFVKRNTGARKLNLAEVEQIRKHYGEGATQSLLGKMFNISVVQIGRIVRGESWPTGAGSRALSPLEAEKILQSALALQERLKENPDLVMPASLPPSLLDGGDAPDETGGAGVAAALEKASAYGVDIDRLLK</sequence>
<dbReference type="EMBL" id="LR797378">
    <property type="protein sequence ID" value="CAB4211730.1"/>
    <property type="molecule type" value="Genomic_DNA"/>
</dbReference>
<evidence type="ECO:0000313" key="5">
    <source>
        <dbReference type="EMBL" id="CAB4211730.1"/>
    </source>
</evidence>
<evidence type="ECO:0008006" key="7">
    <source>
        <dbReference type="Google" id="ProtNLM"/>
    </source>
</evidence>
<evidence type="ECO:0000313" key="2">
    <source>
        <dbReference type="EMBL" id="CAB4170123.1"/>
    </source>
</evidence>
<dbReference type="EMBL" id="LR796520">
    <property type="protein sequence ID" value="CAB4149774.1"/>
    <property type="molecule type" value="Genomic_DNA"/>
</dbReference>
<dbReference type="EMBL" id="LR797037">
    <property type="protein sequence ID" value="CAB4182451.1"/>
    <property type="molecule type" value="Genomic_DNA"/>
</dbReference>
<dbReference type="EMBL" id="LR797269">
    <property type="protein sequence ID" value="CAB4197678.1"/>
    <property type="molecule type" value="Genomic_DNA"/>
</dbReference>
<reference evidence="4" key="1">
    <citation type="submission" date="2020-05" db="EMBL/GenBank/DDBJ databases">
        <authorList>
            <person name="Chiriac C."/>
            <person name="Salcher M."/>
            <person name="Ghai R."/>
            <person name="Kavagutti S V."/>
        </authorList>
    </citation>
    <scope>NUCLEOTIDE SEQUENCE</scope>
</reference>
<name>A0A6J5RVM7_9CAUD</name>
<dbReference type="EMBL" id="LR798373">
    <property type="protein sequence ID" value="CAB5227336.1"/>
    <property type="molecule type" value="Genomic_DNA"/>
</dbReference>
<proteinExistence type="predicted"/>
<organism evidence="4">
    <name type="scientific">uncultured Caudovirales phage</name>
    <dbReference type="NCBI Taxonomy" id="2100421"/>
    <lineage>
        <taxon>Viruses</taxon>
        <taxon>Duplodnaviria</taxon>
        <taxon>Heunggongvirae</taxon>
        <taxon>Uroviricota</taxon>
        <taxon>Caudoviricetes</taxon>
        <taxon>Peduoviridae</taxon>
        <taxon>Maltschvirus</taxon>
        <taxon>Maltschvirus maltsch</taxon>
    </lineage>
</organism>
<evidence type="ECO:0000313" key="3">
    <source>
        <dbReference type="EMBL" id="CAB4182451.1"/>
    </source>
</evidence>
<protein>
    <recommendedName>
        <fullName evidence="7">HTH_XRE domain containing protein</fullName>
    </recommendedName>
</protein>
<dbReference type="EMBL" id="LR796851">
    <property type="protein sequence ID" value="CAB4170123.1"/>
    <property type="molecule type" value="Genomic_DNA"/>
</dbReference>
<gene>
    <name evidence="3" type="ORF">UFOVP1079_22</name>
    <name evidence="4" type="ORF">UFOVP1320_26</name>
    <name evidence="5" type="ORF">UFOVP1431_29</name>
    <name evidence="6" type="ORF">UFOVP1527_30</name>
    <name evidence="1" type="ORF">UFOVP548_41</name>
    <name evidence="2" type="ORF">UFOVP904_41</name>
</gene>
<accession>A0A6J5RVM7</accession>